<dbReference type="PANTHER" id="PTHR43235:SF1">
    <property type="entry name" value="GLUTAMINE AMIDOTRANSFERASE PB2B2.05-RELATED"/>
    <property type="match status" value="1"/>
</dbReference>
<organism evidence="1 2">
    <name type="scientific">Dactylosporangium matsuzakiense</name>
    <dbReference type="NCBI Taxonomy" id="53360"/>
    <lineage>
        <taxon>Bacteria</taxon>
        <taxon>Bacillati</taxon>
        <taxon>Actinomycetota</taxon>
        <taxon>Actinomycetes</taxon>
        <taxon>Micromonosporales</taxon>
        <taxon>Micromonosporaceae</taxon>
        <taxon>Dactylosporangium</taxon>
    </lineage>
</organism>
<proteinExistence type="predicted"/>
<name>A0A9W6KHB7_9ACTN</name>
<dbReference type="GO" id="GO:0006598">
    <property type="term" value="P:polyamine catabolic process"/>
    <property type="evidence" value="ECO:0007669"/>
    <property type="project" value="TreeGrafter"/>
</dbReference>
<reference evidence="1" key="1">
    <citation type="journal article" date="2014" name="Int. J. Syst. Evol. Microbiol.">
        <title>Complete genome sequence of Corynebacterium casei LMG S-19264T (=DSM 44701T), isolated from a smear-ripened cheese.</title>
        <authorList>
            <consortium name="US DOE Joint Genome Institute (JGI-PGF)"/>
            <person name="Walter F."/>
            <person name="Albersmeier A."/>
            <person name="Kalinowski J."/>
            <person name="Ruckert C."/>
        </authorList>
    </citation>
    <scope>NUCLEOTIDE SEQUENCE</scope>
    <source>
        <strain evidence="1">VKM Ac-1321</strain>
    </source>
</reference>
<dbReference type="PANTHER" id="PTHR43235">
    <property type="entry name" value="GLUTAMINE AMIDOTRANSFERASE PB2B2.05-RELATED"/>
    <property type="match status" value="1"/>
</dbReference>
<dbReference type="GO" id="GO:0005829">
    <property type="term" value="C:cytosol"/>
    <property type="evidence" value="ECO:0007669"/>
    <property type="project" value="TreeGrafter"/>
</dbReference>
<dbReference type="InterPro" id="IPR011697">
    <property type="entry name" value="Peptidase_C26"/>
</dbReference>
<gene>
    <name evidence="1" type="ORF">GCM10017581_038290</name>
</gene>
<dbReference type="PROSITE" id="PS51273">
    <property type="entry name" value="GATASE_TYPE_1"/>
    <property type="match status" value="1"/>
</dbReference>
<dbReference type="AlphaFoldDB" id="A0A9W6KHB7"/>
<dbReference type="InterPro" id="IPR044668">
    <property type="entry name" value="PuuD-like"/>
</dbReference>
<dbReference type="SUPFAM" id="SSF52317">
    <property type="entry name" value="Class I glutamine amidotransferase-like"/>
    <property type="match status" value="1"/>
</dbReference>
<dbReference type="GO" id="GO:0033969">
    <property type="term" value="F:gamma-glutamyl-gamma-aminobutyrate hydrolase activity"/>
    <property type="evidence" value="ECO:0007669"/>
    <property type="project" value="TreeGrafter"/>
</dbReference>
<keyword evidence="2" id="KW-1185">Reference proteome</keyword>
<dbReference type="InterPro" id="IPR029062">
    <property type="entry name" value="Class_I_gatase-like"/>
</dbReference>
<evidence type="ECO:0000313" key="2">
    <source>
        <dbReference type="Proteomes" id="UP001143480"/>
    </source>
</evidence>
<evidence type="ECO:0000313" key="1">
    <source>
        <dbReference type="EMBL" id="GLL02087.1"/>
    </source>
</evidence>
<protein>
    <submittedName>
        <fullName evidence="1">Gamma-glutamyl-gamma-aminobutyrate hydrolase</fullName>
    </submittedName>
</protein>
<keyword evidence="1" id="KW-0378">Hydrolase</keyword>
<accession>A0A9W6KHB7</accession>
<dbReference type="Gene3D" id="3.40.50.880">
    <property type="match status" value="1"/>
</dbReference>
<dbReference type="RefSeq" id="WP_261963257.1">
    <property type="nucleotide sequence ID" value="NZ_BAAAXA010000003.1"/>
</dbReference>
<sequence length="239" mass="26019">MSRPVIGLTTYAEETRFGLNDTFSAVLPLSYVHAVHSSGGRAVLVTPDDPDADVLDGLHGIMFTGGSDVNPDLYGEPPHATTKVKPERDAAELLLMRAALEADLPLFGICRGMQLMCVAYGGRLHQHLPDVLGHHNHRPVSGPKFGEHPVRLTPGSRTAAILGEAVIVNSFHHQGCADPGRLVPTGWCPEDNLIEVVEDPARSFAIGVQWHPEDTTDFRLFEAFVEAARIRRDQVAAKR</sequence>
<dbReference type="EMBL" id="BSFP01000020">
    <property type="protein sequence ID" value="GLL02087.1"/>
    <property type="molecule type" value="Genomic_DNA"/>
</dbReference>
<dbReference type="CDD" id="cd01745">
    <property type="entry name" value="GATase1_2"/>
    <property type="match status" value="1"/>
</dbReference>
<comment type="caution">
    <text evidence="1">The sequence shown here is derived from an EMBL/GenBank/DDBJ whole genome shotgun (WGS) entry which is preliminary data.</text>
</comment>
<reference evidence="1" key="2">
    <citation type="submission" date="2023-01" db="EMBL/GenBank/DDBJ databases">
        <authorList>
            <person name="Sun Q."/>
            <person name="Evtushenko L."/>
        </authorList>
    </citation>
    <scope>NUCLEOTIDE SEQUENCE</scope>
    <source>
        <strain evidence="1">VKM Ac-1321</strain>
    </source>
</reference>
<dbReference type="Pfam" id="PF07722">
    <property type="entry name" value="Peptidase_C26"/>
    <property type="match status" value="1"/>
</dbReference>
<dbReference type="Proteomes" id="UP001143480">
    <property type="component" value="Unassembled WGS sequence"/>
</dbReference>